<organism evidence="6 7">
    <name type="scientific">Agrocybe chaxingu</name>
    <dbReference type="NCBI Taxonomy" id="84603"/>
    <lineage>
        <taxon>Eukaryota</taxon>
        <taxon>Fungi</taxon>
        <taxon>Dikarya</taxon>
        <taxon>Basidiomycota</taxon>
        <taxon>Agaricomycotina</taxon>
        <taxon>Agaricomycetes</taxon>
        <taxon>Agaricomycetidae</taxon>
        <taxon>Agaricales</taxon>
        <taxon>Agaricineae</taxon>
        <taxon>Strophariaceae</taxon>
        <taxon>Agrocybe</taxon>
    </lineage>
</organism>
<feature type="transmembrane region" description="Helical" evidence="5">
    <location>
        <begin position="498"/>
        <end position="516"/>
    </location>
</feature>
<dbReference type="EMBL" id="JANKHO010000076">
    <property type="protein sequence ID" value="KAJ3515896.1"/>
    <property type="molecule type" value="Genomic_DNA"/>
</dbReference>
<evidence type="ECO:0000256" key="3">
    <source>
        <dbReference type="ARBA" id="ARBA00022989"/>
    </source>
</evidence>
<dbReference type="GO" id="GO:0015179">
    <property type="term" value="F:L-amino acid transmembrane transporter activity"/>
    <property type="evidence" value="ECO:0007669"/>
    <property type="project" value="TreeGrafter"/>
</dbReference>
<dbReference type="PANTHER" id="PTHR11785:SF353">
    <property type="entry name" value="METHIONINE TRANSPORTER (EUROFUNG)"/>
    <property type="match status" value="1"/>
</dbReference>
<dbReference type="InterPro" id="IPR002293">
    <property type="entry name" value="AA/rel_permease1"/>
</dbReference>
<evidence type="ECO:0000256" key="2">
    <source>
        <dbReference type="ARBA" id="ARBA00022692"/>
    </source>
</evidence>
<evidence type="ECO:0000256" key="4">
    <source>
        <dbReference type="ARBA" id="ARBA00023136"/>
    </source>
</evidence>
<keyword evidence="3 5" id="KW-1133">Transmembrane helix</keyword>
<feature type="transmembrane region" description="Helical" evidence="5">
    <location>
        <begin position="433"/>
        <end position="450"/>
    </location>
</feature>
<feature type="transmembrane region" description="Helical" evidence="5">
    <location>
        <begin position="180"/>
        <end position="208"/>
    </location>
</feature>
<protein>
    <recommendedName>
        <fullName evidence="8">High affinity methionine permease</fullName>
    </recommendedName>
</protein>
<keyword evidence="2 5" id="KW-0812">Transmembrane</keyword>
<evidence type="ECO:0000256" key="1">
    <source>
        <dbReference type="ARBA" id="ARBA00004141"/>
    </source>
</evidence>
<dbReference type="GO" id="GO:0016020">
    <property type="term" value="C:membrane"/>
    <property type="evidence" value="ECO:0007669"/>
    <property type="project" value="UniProtKB-SubCell"/>
</dbReference>
<dbReference type="Proteomes" id="UP001148786">
    <property type="component" value="Unassembled WGS sequence"/>
</dbReference>
<name>A0A9W8MZX7_9AGAR</name>
<evidence type="ECO:0000313" key="7">
    <source>
        <dbReference type="Proteomes" id="UP001148786"/>
    </source>
</evidence>
<dbReference type="Pfam" id="PF13520">
    <property type="entry name" value="AA_permease_2"/>
    <property type="match status" value="1"/>
</dbReference>
<evidence type="ECO:0008006" key="8">
    <source>
        <dbReference type="Google" id="ProtNLM"/>
    </source>
</evidence>
<dbReference type="AlphaFoldDB" id="A0A9W8MZX7"/>
<comment type="subcellular location">
    <subcellularLocation>
        <location evidence="1">Membrane</location>
        <topology evidence="1">Multi-pass membrane protein</topology>
    </subcellularLocation>
</comment>
<proteinExistence type="predicted"/>
<dbReference type="FunFam" id="1.20.1740.10:FF:000025">
    <property type="entry name" value="High-affinity methionine permease"/>
    <property type="match status" value="1"/>
</dbReference>
<dbReference type="InterPro" id="IPR050598">
    <property type="entry name" value="AminoAcid_Transporter"/>
</dbReference>
<evidence type="ECO:0000256" key="5">
    <source>
        <dbReference type="SAM" id="Phobius"/>
    </source>
</evidence>
<comment type="caution">
    <text evidence="6">The sequence shown here is derived from an EMBL/GenBank/DDBJ whole genome shotgun (WGS) entry which is preliminary data.</text>
</comment>
<reference evidence="6" key="1">
    <citation type="submission" date="2022-07" db="EMBL/GenBank/DDBJ databases">
        <title>Genome Sequence of Agrocybe chaxingu.</title>
        <authorList>
            <person name="Buettner E."/>
        </authorList>
    </citation>
    <scope>NUCLEOTIDE SEQUENCE</scope>
    <source>
        <strain evidence="6">MP-N11</strain>
    </source>
</reference>
<feature type="transmembrane region" description="Helical" evidence="5">
    <location>
        <begin position="245"/>
        <end position="268"/>
    </location>
</feature>
<dbReference type="OrthoDB" id="5982228at2759"/>
<feature type="transmembrane region" description="Helical" evidence="5">
    <location>
        <begin position="462"/>
        <end position="478"/>
    </location>
</feature>
<dbReference type="Gene3D" id="1.20.1740.10">
    <property type="entry name" value="Amino acid/polyamine transporter I"/>
    <property type="match status" value="1"/>
</dbReference>
<evidence type="ECO:0000313" key="6">
    <source>
        <dbReference type="EMBL" id="KAJ3515896.1"/>
    </source>
</evidence>
<keyword evidence="4 5" id="KW-0472">Membrane</keyword>
<feature type="transmembrane region" description="Helical" evidence="5">
    <location>
        <begin position="379"/>
        <end position="400"/>
    </location>
</feature>
<feature type="transmembrane region" description="Helical" evidence="5">
    <location>
        <begin position="136"/>
        <end position="160"/>
    </location>
</feature>
<gene>
    <name evidence="6" type="ORF">NLJ89_g1475</name>
</gene>
<sequence>MFRYGAIRSLDSITVLPVVLSSGENHVSLSSSTRRYLQVGRLPKFALLVMSSENEKQRADHEKASYVVESVSDDDLPSYEDAAVTTGAPTEKISPLGYHVDWLSVIFLNVSKMIGTGVFTTPGSILVGVGSVGLSLIFWVIGYAFAGASLAVFLEYASYFPHRSGAEVAYLEKAYPRPRFLMPTVFATQSVLLSFSSSNAIVLARYLLVAGGLEATAWRVRGLAVGVFTGIVIICIISTKWSLRLSNAIGVVKVTVLVFIAITGFVVLGGHTRVEDPHANFRNAFEGTSSNGNGLATALVKVNFAYAGYDNAFNVLNEVRNPVKTMKRYAPLSLTVVFILYFFANIAYFAAIPKESIRTSRELTASLFFTAVFGNSKSVTALSALVAVSSFGNLLAVVIGSSRIIRECGRQGVLPYPRFWASVRPFNTPLGPYLLKWILTVIVIIGPPAGDAFNFIVDLQSYPANVFSFLTTLGLWFVRKRRASIGAPKSEFRAWNVVLLFAIAVNIYLLVLPWVPPEGGIYAGDVSFFYATYCIVGLGFLAVSAFVYLLVIILLPKWGDYTIRQLLERLPDGAQANRLVKVPNSELAEWDATHDEHGDVIVKSDTKQQ</sequence>
<accession>A0A9W8MZX7</accession>
<feature type="transmembrane region" description="Helical" evidence="5">
    <location>
        <begin position="528"/>
        <end position="555"/>
    </location>
</feature>
<feature type="transmembrane region" description="Helical" evidence="5">
    <location>
        <begin position="329"/>
        <end position="351"/>
    </location>
</feature>
<feature type="transmembrane region" description="Helical" evidence="5">
    <location>
        <begin position="220"/>
        <end position="239"/>
    </location>
</feature>
<dbReference type="PANTHER" id="PTHR11785">
    <property type="entry name" value="AMINO ACID TRANSPORTER"/>
    <property type="match status" value="1"/>
</dbReference>
<keyword evidence="7" id="KW-1185">Reference proteome</keyword>